<dbReference type="CDD" id="cd09858">
    <property type="entry name" value="PIN_MKT1"/>
    <property type="match status" value="1"/>
</dbReference>
<proteinExistence type="predicted"/>
<sequence>MIRDFAQWTATLLETGALEELRDCRVGIEAADYLSQRILKNELAKESLVPALGGLPLALQRHIEADLAIFRHFAIEPYFVFSGLDITEQVDPFVQKKQEATVNADAWNLYDSQQAIESVAKFGESLYVTPEDLFRALQSILTDQHVRWTVAPYSAWAQVRGTSMCTLVLTNTV</sequence>
<dbReference type="Proteomes" id="UP000800038">
    <property type="component" value="Unassembled WGS sequence"/>
</dbReference>
<reference evidence="1" key="1">
    <citation type="journal article" date="2020" name="Stud. Mycol.">
        <title>101 Dothideomycetes genomes: a test case for predicting lifestyles and emergence of pathogens.</title>
        <authorList>
            <person name="Haridas S."/>
            <person name="Albert R."/>
            <person name="Binder M."/>
            <person name="Bloem J."/>
            <person name="Labutti K."/>
            <person name="Salamov A."/>
            <person name="Andreopoulos B."/>
            <person name="Baker S."/>
            <person name="Barry K."/>
            <person name="Bills G."/>
            <person name="Bluhm B."/>
            <person name="Cannon C."/>
            <person name="Castanera R."/>
            <person name="Culley D."/>
            <person name="Daum C."/>
            <person name="Ezra D."/>
            <person name="Gonzalez J."/>
            <person name="Henrissat B."/>
            <person name="Kuo A."/>
            <person name="Liang C."/>
            <person name="Lipzen A."/>
            <person name="Lutzoni F."/>
            <person name="Magnuson J."/>
            <person name="Mondo S."/>
            <person name="Nolan M."/>
            <person name="Ohm R."/>
            <person name="Pangilinan J."/>
            <person name="Park H.-J."/>
            <person name="Ramirez L."/>
            <person name="Alfaro M."/>
            <person name="Sun H."/>
            <person name="Tritt A."/>
            <person name="Yoshinaga Y."/>
            <person name="Zwiers L.-H."/>
            <person name="Turgeon B."/>
            <person name="Goodwin S."/>
            <person name="Spatafora J."/>
            <person name="Crous P."/>
            <person name="Grigoriev I."/>
        </authorList>
    </citation>
    <scope>NUCLEOTIDE SEQUENCE</scope>
    <source>
        <strain evidence="1">CBS 161.51</strain>
    </source>
</reference>
<dbReference type="OrthoDB" id="17262at2759"/>
<dbReference type="SUPFAM" id="SSF88723">
    <property type="entry name" value="PIN domain-like"/>
    <property type="match status" value="1"/>
</dbReference>
<dbReference type="InterPro" id="IPR029060">
    <property type="entry name" value="PIN-like_dom_sf"/>
</dbReference>
<evidence type="ECO:0008006" key="3">
    <source>
        <dbReference type="Google" id="ProtNLM"/>
    </source>
</evidence>
<organism evidence="1 2">
    <name type="scientific">Clathrospora elynae</name>
    <dbReference type="NCBI Taxonomy" id="706981"/>
    <lineage>
        <taxon>Eukaryota</taxon>
        <taxon>Fungi</taxon>
        <taxon>Dikarya</taxon>
        <taxon>Ascomycota</taxon>
        <taxon>Pezizomycotina</taxon>
        <taxon>Dothideomycetes</taxon>
        <taxon>Pleosporomycetidae</taxon>
        <taxon>Pleosporales</taxon>
        <taxon>Diademaceae</taxon>
        <taxon>Clathrospora</taxon>
    </lineage>
</organism>
<accession>A0A6A5SEN1</accession>
<dbReference type="Gene3D" id="3.40.50.1010">
    <property type="entry name" value="5'-nuclease"/>
    <property type="match status" value="1"/>
</dbReference>
<gene>
    <name evidence="1" type="ORF">EJ02DRAFT_40221</name>
</gene>
<keyword evidence="2" id="KW-1185">Reference proteome</keyword>
<evidence type="ECO:0000313" key="2">
    <source>
        <dbReference type="Proteomes" id="UP000800038"/>
    </source>
</evidence>
<name>A0A6A5SEN1_9PLEO</name>
<protein>
    <recommendedName>
        <fullName evidence="3">PIN domain-like protein</fullName>
    </recommendedName>
</protein>
<dbReference type="EMBL" id="ML976121">
    <property type="protein sequence ID" value="KAF1937929.1"/>
    <property type="molecule type" value="Genomic_DNA"/>
</dbReference>
<dbReference type="AlphaFoldDB" id="A0A6A5SEN1"/>
<evidence type="ECO:0000313" key="1">
    <source>
        <dbReference type="EMBL" id="KAF1937929.1"/>
    </source>
</evidence>